<organism evidence="2 3">
    <name type="scientific">Cardamine amara subsp. amara</name>
    <dbReference type="NCBI Taxonomy" id="228776"/>
    <lineage>
        <taxon>Eukaryota</taxon>
        <taxon>Viridiplantae</taxon>
        <taxon>Streptophyta</taxon>
        <taxon>Embryophyta</taxon>
        <taxon>Tracheophyta</taxon>
        <taxon>Spermatophyta</taxon>
        <taxon>Magnoliopsida</taxon>
        <taxon>eudicotyledons</taxon>
        <taxon>Gunneridae</taxon>
        <taxon>Pentapetalae</taxon>
        <taxon>rosids</taxon>
        <taxon>malvids</taxon>
        <taxon>Brassicales</taxon>
        <taxon>Brassicaceae</taxon>
        <taxon>Cardamineae</taxon>
        <taxon>Cardamine</taxon>
    </lineage>
</organism>
<reference evidence="2 3" key="1">
    <citation type="submission" date="2024-04" db="EMBL/GenBank/DDBJ databases">
        <title>Genome assembly C_amara_ONT_v2.</title>
        <authorList>
            <person name="Yant L."/>
            <person name="Moore C."/>
            <person name="Slenker M."/>
        </authorList>
    </citation>
    <scope>NUCLEOTIDE SEQUENCE [LARGE SCALE GENOMIC DNA]</scope>
    <source>
        <tissue evidence="2">Leaf</tissue>
    </source>
</reference>
<dbReference type="AlphaFoldDB" id="A0ABD0ZTC8"/>
<dbReference type="Pfam" id="PF07734">
    <property type="entry name" value="FBA_1"/>
    <property type="match status" value="1"/>
</dbReference>
<protein>
    <submittedName>
        <fullName evidence="2">F-box protein</fullName>
    </submittedName>
</protein>
<dbReference type="InterPro" id="IPR006527">
    <property type="entry name" value="F-box-assoc_dom_typ1"/>
</dbReference>
<keyword evidence="3" id="KW-1185">Reference proteome</keyword>
<dbReference type="PANTHER" id="PTHR31111:SF139">
    <property type="entry name" value="F-BOX ASSOCIATED DOMAIN-CONTAINING PROTEIN"/>
    <property type="match status" value="1"/>
</dbReference>
<evidence type="ECO:0000259" key="1">
    <source>
        <dbReference type="Pfam" id="PF07734"/>
    </source>
</evidence>
<sequence>MYAFGYDKNNNNHKILMIFYDKRNYYQIYDLKSDSWRDFNDIPSWDIDFYHGSASVNGNSYFWTKERILVESSDEDDTPNFLICFDFTAERFGQFLPLPFDYKSDDYGTLSCVKEEKLAALYMRWGSVEMEIWVTTKIEPNQVLWSNFKKVAMEPHFTCNFRLNHEAGSFFFDQEKKVAMGFGLDRSDCCKIKAFIIGENRHLKKVGLGNVVITFLPT</sequence>
<evidence type="ECO:0000313" key="3">
    <source>
        <dbReference type="Proteomes" id="UP001558713"/>
    </source>
</evidence>
<dbReference type="Proteomes" id="UP001558713">
    <property type="component" value="Unassembled WGS sequence"/>
</dbReference>
<accession>A0ABD0ZTC8</accession>
<dbReference type="NCBIfam" id="TIGR01640">
    <property type="entry name" value="F_box_assoc_1"/>
    <property type="match status" value="1"/>
</dbReference>
<proteinExistence type="predicted"/>
<gene>
    <name evidence="2" type="ORF">V5N11_012349</name>
</gene>
<feature type="domain" description="F-box associated beta-propeller type 1" evidence="1">
    <location>
        <begin position="2"/>
        <end position="212"/>
    </location>
</feature>
<evidence type="ECO:0000313" key="2">
    <source>
        <dbReference type="EMBL" id="KAL1197693.1"/>
    </source>
</evidence>
<dbReference type="EMBL" id="JBANAX010000686">
    <property type="protein sequence ID" value="KAL1197693.1"/>
    <property type="molecule type" value="Genomic_DNA"/>
</dbReference>
<dbReference type="PANTHER" id="PTHR31111">
    <property type="entry name" value="BNAA05G37150D PROTEIN-RELATED"/>
    <property type="match status" value="1"/>
</dbReference>
<name>A0ABD0ZTC8_CARAN</name>
<comment type="caution">
    <text evidence="2">The sequence shown here is derived from an EMBL/GenBank/DDBJ whole genome shotgun (WGS) entry which is preliminary data.</text>
</comment>
<dbReference type="InterPro" id="IPR017451">
    <property type="entry name" value="F-box-assoc_interact_dom"/>
</dbReference>